<dbReference type="Proteomes" id="UP000603865">
    <property type="component" value="Unassembled WGS sequence"/>
</dbReference>
<accession>A0A918BUV4</accession>
<protein>
    <submittedName>
        <fullName evidence="1">Segregation/condensation protein A</fullName>
    </submittedName>
</protein>
<comment type="caution">
    <text evidence="1">The sequence shown here is derived from an EMBL/GenBank/DDBJ whole genome shotgun (WGS) entry which is preliminary data.</text>
</comment>
<evidence type="ECO:0000313" key="2">
    <source>
        <dbReference type="Proteomes" id="UP000603865"/>
    </source>
</evidence>
<sequence>MFRVDVPGYIGDLTGLAARLRSGATLPEAVPLLRLTRELLAWAGHFAQAHPQAHAELLPALAGVIALKAKLLLPQPEPEALPEEWDSEPFAEDAVLEGVQALAELEDLVRLLSQRRREREGLIPAARLDLGLPRRAGRAAGKQGLARLVRAAQNAVRDVSGPLVTRERLTLQDALKALRAYAGRLRVFRFLAVPTADWGERTTYFAALLEGVKDGTFDASQHEHFGDIVIGALTPPPE</sequence>
<dbReference type="AlphaFoldDB" id="A0A918BUV4"/>
<reference evidence="1" key="2">
    <citation type="submission" date="2020-09" db="EMBL/GenBank/DDBJ databases">
        <authorList>
            <person name="Sun Q."/>
            <person name="Ohkuma M."/>
        </authorList>
    </citation>
    <scope>NUCLEOTIDE SEQUENCE</scope>
    <source>
        <strain evidence="1">JCM 31311</strain>
    </source>
</reference>
<reference evidence="1" key="1">
    <citation type="journal article" date="2014" name="Int. J. Syst. Evol. Microbiol.">
        <title>Complete genome sequence of Corynebacterium casei LMG S-19264T (=DSM 44701T), isolated from a smear-ripened cheese.</title>
        <authorList>
            <consortium name="US DOE Joint Genome Institute (JGI-PGF)"/>
            <person name="Walter F."/>
            <person name="Albersmeier A."/>
            <person name="Kalinowski J."/>
            <person name="Ruckert C."/>
        </authorList>
    </citation>
    <scope>NUCLEOTIDE SEQUENCE</scope>
    <source>
        <strain evidence="1">JCM 31311</strain>
    </source>
</reference>
<proteinExistence type="predicted"/>
<name>A0A918BUV4_9DEIO</name>
<keyword evidence="2" id="KW-1185">Reference proteome</keyword>
<evidence type="ECO:0000313" key="1">
    <source>
        <dbReference type="EMBL" id="GGQ93941.1"/>
    </source>
</evidence>
<gene>
    <name evidence="1" type="ORF">GCM10008957_02560</name>
</gene>
<organism evidence="1 2">
    <name type="scientific">Deinococcus ruber</name>
    <dbReference type="NCBI Taxonomy" id="1848197"/>
    <lineage>
        <taxon>Bacteria</taxon>
        <taxon>Thermotogati</taxon>
        <taxon>Deinococcota</taxon>
        <taxon>Deinococci</taxon>
        <taxon>Deinococcales</taxon>
        <taxon>Deinococcaceae</taxon>
        <taxon>Deinococcus</taxon>
    </lineage>
</organism>
<dbReference type="EMBL" id="BMQL01000001">
    <property type="protein sequence ID" value="GGQ93941.1"/>
    <property type="molecule type" value="Genomic_DNA"/>
</dbReference>